<dbReference type="AlphaFoldDB" id="A0A0D6R5N4"/>
<sequence length="179" mass="19485">MGLSSFPGVSEGVLPLLIVNAAVYVAIIRGVVVSVLRKLGLAATRTEPELGDSPWSNGAGDEAMAMAAPLLGSGLAHLAVTADEIRERLAVSKFDMTEVGGCKCIFCLSKVKGGEEIRNLPCGHLFHRKCLDGWLDEHLTCPLCKAHFVPPDEMKRREEHLTKELEMWFSSFLPGRHGF</sequence>
<keyword evidence="2" id="KW-0812">Transmembrane</keyword>
<feature type="transmembrane region" description="Helical" evidence="2">
    <location>
        <begin position="12"/>
        <end position="36"/>
    </location>
</feature>
<evidence type="ECO:0000259" key="3">
    <source>
        <dbReference type="PROSITE" id="PS50089"/>
    </source>
</evidence>
<dbReference type="GO" id="GO:0008270">
    <property type="term" value="F:zinc ion binding"/>
    <property type="evidence" value="ECO:0007669"/>
    <property type="project" value="UniProtKB-KW"/>
</dbReference>
<dbReference type="EMBL" id="GCKF01034549">
    <property type="protein sequence ID" value="JAG97205.1"/>
    <property type="molecule type" value="Transcribed_RNA"/>
</dbReference>
<evidence type="ECO:0000256" key="2">
    <source>
        <dbReference type="SAM" id="Phobius"/>
    </source>
</evidence>
<name>A0A0D6R5N4_ARACU</name>
<dbReference type="SMART" id="SM00184">
    <property type="entry name" value="RING"/>
    <property type="match status" value="1"/>
</dbReference>
<dbReference type="PANTHER" id="PTHR47258">
    <property type="match status" value="1"/>
</dbReference>
<dbReference type="PROSITE" id="PS50089">
    <property type="entry name" value="ZF_RING_2"/>
    <property type="match status" value="1"/>
</dbReference>
<evidence type="ECO:0000256" key="1">
    <source>
        <dbReference type="PROSITE-ProRule" id="PRU00175"/>
    </source>
</evidence>
<evidence type="ECO:0000313" key="4">
    <source>
        <dbReference type="EMBL" id="JAG97205.1"/>
    </source>
</evidence>
<dbReference type="SUPFAM" id="SSF57850">
    <property type="entry name" value="RING/U-box"/>
    <property type="match status" value="1"/>
</dbReference>
<keyword evidence="1" id="KW-0862">Zinc</keyword>
<dbReference type="InterPro" id="IPR044249">
    <property type="entry name" value="XERICO-like"/>
</dbReference>
<keyword evidence="2" id="KW-1133">Transmembrane helix</keyword>
<protein>
    <recommendedName>
        <fullName evidence="3">RING-type domain-containing protein</fullName>
    </recommendedName>
</protein>
<proteinExistence type="predicted"/>
<keyword evidence="1" id="KW-0863">Zinc-finger</keyword>
<dbReference type="InterPro" id="IPR013083">
    <property type="entry name" value="Znf_RING/FYVE/PHD"/>
</dbReference>
<organism evidence="4">
    <name type="scientific">Araucaria cunninghamii</name>
    <name type="common">Hoop pine</name>
    <name type="synonym">Moreton Bay pine</name>
    <dbReference type="NCBI Taxonomy" id="56994"/>
    <lineage>
        <taxon>Eukaryota</taxon>
        <taxon>Viridiplantae</taxon>
        <taxon>Streptophyta</taxon>
        <taxon>Embryophyta</taxon>
        <taxon>Tracheophyta</taxon>
        <taxon>Spermatophyta</taxon>
        <taxon>Pinopsida</taxon>
        <taxon>Pinidae</taxon>
        <taxon>Conifers II</taxon>
        <taxon>Araucariales</taxon>
        <taxon>Araucariaceae</taxon>
        <taxon>Araucaria</taxon>
    </lineage>
</organism>
<dbReference type="Pfam" id="PF13639">
    <property type="entry name" value="zf-RING_2"/>
    <property type="match status" value="1"/>
</dbReference>
<keyword evidence="1" id="KW-0479">Metal-binding</keyword>
<reference evidence="4" key="1">
    <citation type="submission" date="2015-03" db="EMBL/GenBank/DDBJ databases">
        <title>A transcriptome of Araucaria cunninghamii, an australian fine timber species.</title>
        <authorList>
            <person name="Jing Yi C.J.Y."/>
            <person name="Yin San L.Y.S."/>
            <person name="Abdul Karim S.S."/>
            <person name="Wan Azmi N.N."/>
            <person name="Hercus R.R."/>
            <person name="Croft L.L."/>
        </authorList>
    </citation>
    <scope>NUCLEOTIDE SEQUENCE</scope>
    <source>
        <strain evidence="4">MI0301</strain>
        <tissue evidence="4">Leaf</tissue>
    </source>
</reference>
<dbReference type="Gene3D" id="3.30.40.10">
    <property type="entry name" value="Zinc/RING finger domain, C3HC4 (zinc finger)"/>
    <property type="match status" value="1"/>
</dbReference>
<feature type="domain" description="RING-type" evidence="3">
    <location>
        <begin position="104"/>
        <end position="145"/>
    </location>
</feature>
<accession>A0A0D6R5N4</accession>
<dbReference type="PANTHER" id="PTHR47258:SF1">
    <property type="entry name" value="E3 UBIQUITIN-PROTEIN LIGASE XERICO-RELATED"/>
    <property type="match status" value="1"/>
</dbReference>
<keyword evidence="2" id="KW-0472">Membrane</keyword>
<dbReference type="InterPro" id="IPR001841">
    <property type="entry name" value="Znf_RING"/>
</dbReference>
<dbReference type="CDD" id="cd16454">
    <property type="entry name" value="RING-H2_PA-TM-RING"/>
    <property type="match status" value="1"/>
</dbReference>